<evidence type="ECO:0000313" key="2">
    <source>
        <dbReference type="EMBL" id="KKQ27817.1"/>
    </source>
</evidence>
<dbReference type="GO" id="GO:0016423">
    <property type="term" value="F:tRNA (guanine) methyltransferase activity"/>
    <property type="evidence" value="ECO:0007669"/>
    <property type="project" value="TreeGrafter"/>
</dbReference>
<reference evidence="2 3" key="1">
    <citation type="journal article" date="2015" name="Nature">
        <title>rRNA introns, odd ribosomes, and small enigmatic genomes across a large radiation of phyla.</title>
        <authorList>
            <person name="Brown C.T."/>
            <person name="Hug L.A."/>
            <person name="Thomas B.C."/>
            <person name="Sharon I."/>
            <person name="Castelle C.J."/>
            <person name="Singh A."/>
            <person name="Wilkins M.J."/>
            <person name="Williams K.H."/>
            <person name="Banfield J.F."/>
        </authorList>
    </citation>
    <scope>NUCLEOTIDE SEQUENCE [LARGE SCALE GENOMIC DNA]</scope>
</reference>
<gene>
    <name evidence="2" type="ORF">US42_C0005G0042</name>
</gene>
<dbReference type="CDD" id="cd02440">
    <property type="entry name" value="AdoMet_MTases"/>
    <property type="match status" value="1"/>
</dbReference>
<dbReference type="AlphaFoldDB" id="A0A0G0GCW4"/>
<evidence type="ECO:0000313" key="3">
    <source>
        <dbReference type="Proteomes" id="UP000034849"/>
    </source>
</evidence>
<protein>
    <recommendedName>
        <fullName evidence="1">Methyltransferase domain-containing protein</fullName>
    </recommendedName>
</protein>
<comment type="caution">
    <text evidence="2">The sequence shown here is derived from an EMBL/GenBank/DDBJ whole genome shotgun (WGS) entry which is preliminary data.</text>
</comment>
<dbReference type="PANTHER" id="PTHR14911">
    <property type="entry name" value="THUMP DOMAIN-CONTAINING"/>
    <property type="match status" value="1"/>
</dbReference>
<evidence type="ECO:0000259" key="1">
    <source>
        <dbReference type="Pfam" id="PF13847"/>
    </source>
</evidence>
<dbReference type="InterPro" id="IPR025714">
    <property type="entry name" value="Methyltranfer_dom"/>
</dbReference>
<dbReference type="STRING" id="1619046.US42_C0005G0042"/>
<feature type="domain" description="Methyltransferase" evidence="1">
    <location>
        <begin position="221"/>
        <end position="353"/>
    </location>
</feature>
<dbReference type="PANTHER" id="PTHR14911:SF13">
    <property type="entry name" value="TRNA (GUANINE(6)-N2)-METHYLTRANSFERASE THUMP3"/>
    <property type="match status" value="1"/>
</dbReference>
<sequence length="408" mass="46030">MNFLFQLGHQPLISTAEIQAVFSSLKLKNIKTLKQNSNQYLLIETNKKLDSAKLIKQLGGTIKIATEIPPLIKGGEGGLLTHLQEYLITNCPTGKIEYSLNDQRLALELKKALKTNGYSVRYIEPKNTATILYNKLVEKKSDLTVINKQIFVTTALQPFEEMAERDYQRPDSDDLSGMLPPKLAKIMINLALSPFYQEGAGLPDMPSRQAGGVAEGAGVIKNKILLDPFCGSGTILNEATLMNFNNLIAADISEKAVVDSEKNFLWLKEKYNLKNIGCQFIISDATQLTKKIKNNSVTLIVTETYLGKPLTGRENKNQLEKQLTELKSLYLKACQEFYKILEPQGVIVIAIPKFKIGNDWLAINWEKDLKKIGFEIMPFRVETQNFASLLYHRPNQHLGREIYRFKKS</sequence>
<dbReference type="SUPFAM" id="SSF53335">
    <property type="entry name" value="S-adenosyl-L-methionine-dependent methyltransferases"/>
    <property type="match status" value="1"/>
</dbReference>
<dbReference type="Gene3D" id="3.40.50.150">
    <property type="entry name" value="Vaccinia Virus protein VP39"/>
    <property type="match status" value="1"/>
</dbReference>
<name>A0A0G0GCW4_9BACT</name>
<organism evidence="2 3">
    <name type="scientific">Candidatus Magasanikbacteria bacterium GW2011_GWC2_37_14</name>
    <dbReference type="NCBI Taxonomy" id="1619046"/>
    <lineage>
        <taxon>Bacteria</taxon>
        <taxon>Candidatus Magasanikiibacteriota</taxon>
    </lineage>
</organism>
<dbReference type="GO" id="GO:0030488">
    <property type="term" value="P:tRNA methylation"/>
    <property type="evidence" value="ECO:0007669"/>
    <property type="project" value="TreeGrafter"/>
</dbReference>
<dbReference type="Proteomes" id="UP000034849">
    <property type="component" value="Unassembled WGS sequence"/>
</dbReference>
<dbReference type="InterPro" id="IPR029063">
    <property type="entry name" value="SAM-dependent_MTases_sf"/>
</dbReference>
<proteinExistence type="predicted"/>
<dbReference type="Pfam" id="PF13847">
    <property type="entry name" value="Methyltransf_31"/>
    <property type="match status" value="1"/>
</dbReference>
<accession>A0A0G0GCW4</accession>
<dbReference type="EMBL" id="LBSX01000005">
    <property type="protein sequence ID" value="KKQ27817.1"/>
    <property type="molecule type" value="Genomic_DNA"/>
</dbReference>